<dbReference type="Gene3D" id="3.40.30.10">
    <property type="entry name" value="Glutaredoxin"/>
    <property type="match status" value="1"/>
</dbReference>
<dbReference type="InterPro" id="IPR036249">
    <property type="entry name" value="Thioredoxin-like_sf"/>
</dbReference>
<feature type="domain" description="Thioredoxin" evidence="2">
    <location>
        <begin position="7"/>
        <end position="203"/>
    </location>
</feature>
<dbReference type="RefSeq" id="WP_155062755.1">
    <property type="nucleotide sequence ID" value="NZ_WMIF01000001.1"/>
</dbReference>
<protein>
    <submittedName>
        <fullName evidence="3">Thioredoxin domain-containing protein</fullName>
    </submittedName>
</protein>
<dbReference type="AlphaFoldDB" id="A0A844H4D1"/>
<reference evidence="3 4" key="1">
    <citation type="submission" date="2019-11" db="EMBL/GenBank/DDBJ databases">
        <authorList>
            <person name="Dong K."/>
        </authorList>
    </citation>
    <scope>NUCLEOTIDE SEQUENCE [LARGE SCALE GENOMIC DNA]</scope>
    <source>
        <strain evidence="3 4">JCM 17370</strain>
    </source>
</reference>
<evidence type="ECO:0000259" key="2">
    <source>
        <dbReference type="PROSITE" id="PS51352"/>
    </source>
</evidence>
<dbReference type="EMBL" id="WMIF01000001">
    <property type="protein sequence ID" value="MTH33198.1"/>
    <property type="molecule type" value="Genomic_DNA"/>
</dbReference>
<evidence type="ECO:0000313" key="4">
    <source>
        <dbReference type="Proteomes" id="UP000442533"/>
    </source>
</evidence>
<proteinExistence type="predicted"/>
<feature type="chain" id="PRO_5032333960" evidence="1">
    <location>
        <begin position="21"/>
        <end position="205"/>
    </location>
</feature>
<dbReference type="OrthoDB" id="9780147at2"/>
<keyword evidence="4" id="KW-1185">Reference proteome</keyword>
<dbReference type="CDD" id="cd03023">
    <property type="entry name" value="DsbA_Com1_like"/>
    <property type="match status" value="1"/>
</dbReference>
<organism evidence="3 4">
    <name type="scientific">Paracoccus limosus</name>
    <dbReference type="NCBI Taxonomy" id="913252"/>
    <lineage>
        <taxon>Bacteria</taxon>
        <taxon>Pseudomonadati</taxon>
        <taxon>Pseudomonadota</taxon>
        <taxon>Alphaproteobacteria</taxon>
        <taxon>Rhodobacterales</taxon>
        <taxon>Paracoccaceae</taxon>
        <taxon>Paracoccus</taxon>
    </lineage>
</organism>
<dbReference type="PANTHER" id="PTHR35272:SF3">
    <property type="entry name" value="THIOL:DISULFIDE INTERCHANGE PROTEIN DSBC"/>
    <property type="match status" value="1"/>
</dbReference>
<dbReference type="InterPro" id="IPR013766">
    <property type="entry name" value="Thioredoxin_domain"/>
</dbReference>
<feature type="signal peptide" evidence="1">
    <location>
        <begin position="1"/>
        <end position="20"/>
    </location>
</feature>
<name>A0A844H4D1_9RHOB</name>
<dbReference type="PANTHER" id="PTHR35272">
    <property type="entry name" value="THIOL:DISULFIDE INTERCHANGE PROTEIN DSBC-RELATED"/>
    <property type="match status" value="1"/>
</dbReference>
<gene>
    <name evidence="3" type="ORF">GL279_01140</name>
</gene>
<evidence type="ECO:0000313" key="3">
    <source>
        <dbReference type="EMBL" id="MTH33198.1"/>
    </source>
</evidence>
<comment type="caution">
    <text evidence="3">The sequence shown here is derived from an EMBL/GenBank/DDBJ whole genome shotgun (WGS) entry which is preliminary data.</text>
</comment>
<dbReference type="InterPro" id="IPR051470">
    <property type="entry name" value="Thiol:disulfide_interchange"/>
</dbReference>
<evidence type="ECO:0000256" key="1">
    <source>
        <dbReference type="SAM" id="SignalP"/>
    </source>
</evidence>
<dbReference type="Pfam" id="PF01323">
    <property type="entry name" value="DSBA"/>
    <property type="match status" value="1"/>
</dbReference>
<sequence>MSRFAAMMLSLVLAALPLTAAAQPEMSAAEVAAVKRAVFDDPAAPVMGNPAGTVTLVEFSDYNCGFCRKAMPEVAAFLTANPDVKLVVHEVPIFGEGSHYAALAALAAARQDRYPEFHRALMGMAGKAEKPSVLREARRLGLDMARFERDIADPKLAAQIEANLELADQIGLQGTPSFIAGDRAVFGYLPQADLKELVDEARGAK</sequence>
<dbReference type="GO" id="GO:0016491">
    <property type="term" value="F:oxidoreductase activity"/>
    <property type="evidence" value="ECO:0007669"/>
    <property type="project" value="InterPro"/>
</dbReference>
<dbReference type="PROSITE" id="PS51352">
    <property type="entry name" value="THIOREDOXIN_2"/>
    <property type="match status" value="1"/>
</dbReference>
<accession>A0A844H4D1</accession>
<dbReference type="InterPro" id="IPR001853">
    <property type="entry name" value="DSBA-like_thioredoxin_dom"/>
</dbReference>
<keyword evidence="1" id="KW-0732">Signal</keyword>
<dbReference type="SUPFAM" id="SSF52833">
    <property type="entry name" value="Thioredoxin-like"/>
    <property type="match status" value="1"/>
</dbReference>
<dbReference type="Proteomes" id="UP000442533">
    <property type="component" value="Unassembled WGS sequence"/>
</dbReference>